<evidence type="ECO:0000313" key="3">
    <source>
        <dbReference type="EMBL" id="CAG11426.1"/>
    </source>
</evidence>
<organism evidence="3">
    <name type="scientific">Tetraodon nigroviridis</name>
    <name type="common">Spotted green pufferfish</name>
    <name type="synonym">Chelonodon nigroviridis</name>
    <dbReference type="NCBI Taxonomy" id="99883"/>
    <lineage>
        <taxon>Eukaryota</taxon>
        <taxon>Metazoa</taxon>
        <taxon>Chordata</taxon>
        <taxon>Craniata</taxon>
        <taxon>Vertebrata</taxon>
        <taxon>Euteleostomi</taxon>
        <taxon>Actinopterygii</taxon>
        <taxon>Neopterygii</taxon>
        <taxon>Teleostei</taxon>
        <taxon>Neoteleostei</taxon>
        <taxon>Acanthomorphata</taxon>
        <taxon>Eupercaria</taxon>
        <taxon>Tetraodontiformes</taxon>
        <taxon>Tetradontoidea</taxon>
        <taxon>Tetraodontidae</taxon>
        <taxon>Tetraodon</taxon>
    </lineage>
</organism>
<name>Q4RJK6_TETNG</name>
<protein>
    <submittedName>
        <fullName evidence="3">(spotted green pufferfish) hypothetical protein</fullName>
    </submittedName>
</protein>
<sequence>MILSSLLCRLRATPRSSQRLRHTSKALRGPRCEQPGCGGRFPGKSKRRCQAAAGSTSRQGSLSELHPQAPSLDTSSKRSSSPPPCPASLQHILGWLTLVICLRKKVALDMKPYVLKNPSKTGRKNRNMYARLLLHMLKRGLLELPFTVKPGPGPLKTLPTYMSIYFEEPLSARSRDQDDTDLPDWVTGQLRDDSQDSLAAALLKDNVSSTPVVGHHRRKLFEESSPSKPSPIKSPPRSDARPADGGQPSDGALSDSDLEARLNSWNLGVCSSSYRKNSSTSADERCMQDMHTKEEKKVPALLTDVKLKVLEVRHQEERRKMQQRRDAAIEKILDRKNGEIEEIKSTYRAKQKESEEVIVKLEKKGERWRGPSLYMEDVYTVVSAHSALRGRFQRGPVGRDDLQLCGPKSQNPTFTVWFSSPCSFVTPPFCFCSPLEAISWEKCLCSDAPLSSVP</sequence>
<evidence type="ECO:0000259" key="2">
    <source>
        <dbReference type="Pfam" id="PF14846"/>
    </source>
</evidence>
<dbReference type="AlphaFoldDB" id="Q4RJK6"/>
<reference evidence="3" key="1">
    <citation type="journal article" date="2004" name="Nature">
        <title>Genome duplication in the teleost fish Tetraodon nigroviridis reveals the early vertebrate proto-karyotype.</title>
        <authorList>
            <person name="Jaillon O."/>
            <person name="Aury J.-M."/>
            <person name="Brunet F."/>
            <person name="Petit J.-L."/>
            <person name="Stange-Thomann N."/>
            <person name="Mauceli E."/>
            <person name="Bouneau L."/>
            <person name="Fischer C."/>
            <person name="Ozouf-Costaz C."/>
            <person name="Bernot A."/>
            <person name="Nicaud S."/>
            <person name="Jaffe D."/>
            <person name="Fisher S."/>
            <person name="Lutfalla G."/>
            <person name="Dossat C."/>
            <person name="Segurens B."/>
            <person name="Dasilva C."/>
            <person name="Salanoubat M."/>
            <person name="Levy M."/>
            <person name="Boudet N."/>
            <person name="Castellano S."/>
            <person name="Anthouard V."/>
            <person name="Jubin C."/>
            <person name="Castelli V."/>
            <person name="Katinka M."/>
            <person name="Vacherie B."/>
            <person name="Biemont C."/>
            <person name="Skalli Z."/>
            <person name="Cattolico L."/>
            <person name="Poulain J."/>
            <person name="De Berardinis V."/>
            <person name="Cruaud C."/>
            <person name="Duprat S."/>
            <person name="Brottier P."/>
            <person name="Coutanceau J.-P."/>
            <person name="Gouzy J."/>
            <person name="Parra G."/>
            <person name="Lardier G."/>
            <person name="Chapple C."/>
            <person name="McKernan K.J."/>
            <person name="McEwan P."/>
            <person name="Bosak S."/>
            <person name="Kellis M."/>
            <person name="Volff J.-N."/>
            <person name="Guigo R."/>
            <person name="Zody M.C."/>
            <person name="Mesirov J."/>
            <person name="Lindblad-Toh K."/>
            <person name="Birren B."/>
            <person name="Nusbaum C."/>
            <person name="Kahn D."/>
            <person name="Robinson-Rechavi M."/>
            <person name="Laudet V."/>
            <person name="Schachter V."/>
            <person name="Quetier F."/>
            <person name="Saurin W."/>
            <person name="Scarpelli C."/>
            <person name="Wincker P."/>
            <person name="Lander E.S."/>
            <person name="Weissenbach J."/>
            <person name="Roest Crollius H."/>
        </authorList>
    </citation>
    <scope>NUCLEOTIDE SEQUENCE [LARGE SCALE GENOMIC DNA]</scope>
</reference>
<dbReference type="Pfam" id="PF14846">
    <property type="entry name" value="DUF4485"/>
    <property type="match status" value="1"/>
</dbReference>
<dbReference type="OrthoDB" id="78101at2759"/>
<feature type="compositionally biased region" description="Polar residues" evidence="1">
    <location>
        <begin position="53"/>
        <end position="62"/>
    </location>
</feature>
<feature type="region of interest" description="Disordered" evidence="1">
    <location>
        <begin position="209"/>
        <end position="255"/>
    </location>
</feature>
<feature type="region of interest" description="Disordered" evidence="1">
    <location>
        <begin position="17"/>
        <end position="83"/>
    </location>
</feature>
<feature type="domain" description="DUF4485" evidence="2">
    <location>
        <begin position="119"/>
        <end position="161"/>
    </location>
</feature>
<reference evidence="3" key="2">
    <citation type="submission" date="2004-02" db="EMBL/GenBank/DDBJ databases">
        <authorList>
            <consortium name="Genoscope"/>
            <consortium name="Whitehead Institute Centre for Genome Research"/>
        </authorList>
    </citation>
    <scope>NUCLEOTIDE SEQUENCE</scope>
</reference>
<dbReference type="InterPro" id="IPR027831">
    <property type="entry name" value="DUF4485"/>
</dbReference>
<gene>
    <name evidence="3" type="ORF">GSTENG00033396001</name>
</gene>
<dbReference type="PANTHER" id="PTHR18871">
    <property type="entry name" value="CENTROSOMAL PROTEIN OF 112 KDA"/>
    <property type="match status" value="1"/>
</dbReference>
<accession>Q4RJK6</accession>
<dbReference type="PANTHER" id="PTHR18871:SF2">
    <property type="entry name" value="CENTROSOMAL PROTEIN OF 112 KDA"/>
    <property type="match status" value="1"/>
</dbReference>
<dbReference type="InterPro" id="IPR055310">
    <property type="entry name" value="CEP112"/>
</dbReference>
<proteinExistence type="predicted"/>
<dbReference type="EMBL" id="CAAE01015037">
    <property type="protein sequence ID" value="CAG11426.1"/>
    <property type="molecule type" value="Genomic_DNA"/>
</dbReference>
<dbReference type="KEGG" id="tng:GSTEN00033396G001"/>
<evidence type="ECO:0000256" key="1">
    <source>
        <dbReference type="SAM" id="MobiDB-lite"/>
    </source>
</evidence>
<comment type="caution">
    <text evidence="3">The sequence shown here is derived from an EMBL/GenBank/DDBJ whole genome shotgun (WGS) entry which is preliminary data.</text>
</comment>
<feature type="compositionally biased region" description="Low complexity" evidence="1">
    <location>
        <begin position="70"/>
        <end position="80"/>
    </location>
</feature>